<dbReference type="Proteomes" id="UP001224890">
    <property type="component" value="Unassembled WGS sequence"/>
</dbReference>
<comment type="caution">
    <text evidence="1">The sequence shown here is derived from an EMBL/GenBank/DDBJ whole genome shotgun (WGS) entry which is preliminary data.</text>
</comment>
<organism evidence="1 2">
    <name type="scientific">Colletotrichum godetiae</name>
    <dbReference type="NCBI Taxonomy" id="1209918"/>
    <lineage>
        <taxon>Eukaryota</taxon>
        <taxon>Fungi</taxon>
        <taxon>Dikarya</taxon>
        <taxon>Ascomycota</taxon>
        <taxon>Pezizomycotina</taxon>
        <taxon>Sordariomycetes</taxon>
        <taxon>Hypocreomycetidae</taxon>
        <taxon>Glomerellales</taxon>
        <taxon>Glomerellaceae</taxon>
        <taxon>Colletotrichum</taxon>
        <taxon>Colletotrichum acutatum species complex</taxon>
    </lineage>
</organism>
<proteinExistence type="predicted"/>
<dbReference type="GeneID" id="85462590"/>
<evidence type="ECO:0000313" key="2">
    <source>
        <dbReference type="Proteomes" id="UP001224890"/>
    </source>
</evidence>
<dbReference type="EMBL" id="JAHMHR010000046">
    <property type="protein sequence ID" value="KAK1671518.1"/>
    <property type="molecule type" value="Genomic_DNA"/>
</dbReference>
<keyword evidence="2" id="KW-1185">Reference proteome</keyword>
<accession>A0AAJ0AFH7</accession>
<protein>
    <recommendedName>
        <fullName evidence="3">MYND-type zinc finger protein samB</fullName>
    </recommendedName>
</protein>
<reference evidence="1" key="1">
    <citation type="submission" date="2021-06" db="EMBL/GenBank/DDBJ databases">
        <title>Comparative genomics, transcriptomics and evolutionary studies reveal genomic signatures of adaptation to plant cell wall in hemibiotrophic fungi.</title>
        <authorList>
            <consortium name="DOE Joint Genome Institute"/>
            <person name="Baroncelli R."/>
            <person name="Diaz J.F."/>
            <person name="Benocci T."/>
            <person name="Peng M."/>
            <person name="Battaglia E."/>
            <person name="Haridas S."/>
            <person name="Andreopoulos W."/>
            <person name="Labutti K."/>
            <person name="Pangilinan J."/>
            <person name="Floch G.L."/>
            <person name="Makela M.R."/>
            <person name="Henrissat B."/>
            <person name="Grigoriev I.V."/>
            <person name="Crouch J.A."/>
            <person name="De Vries R.P."/>
            <person name="Sukno S.A."/>
            <person name="Thon M.R."/>
        </authorList>
    </citation>
    <scope>NUCLEOTIDE SEQUENCE</scope>
    <source>
        <strain evidence="1">CBS 193.32</strain>
    </source>
</reference>
<sequence>MSSCTVCKRGPPQITLRNCAKCSTIPYCSRDYQPINRPFTKLDNGTWLHDRPEADVYRLLVDAYRLRVEDYIYGGAEDGLEGFRRVMKKAAKRKGLLPAWWCPKKQAACERLDGAEGDDGDDDNDDYYYDLGSAVEKADIIERYGNPRFPIQLRIFAEAVNLRGPGGQDGSSMRKMMASMEGGAYGSAAMRSTIDTTTMNRSDFRS</sequence>
<gene>
    <name evidence="1" type="ORF">BDP55DRAFT_706805</name>
</gene>
<evidence type="ECO:0008006" key="3">
    <source>
        <dbReference type="Google" id="ProtNLM"/>
    </source>
</evidence>
<evidence type="ECO:0000313" key="1">
    <source>
        <dbReference type="EMBL" id="KAK1671518.1"/>
    </source>
</evidence>
<name>A0AAJ0AFH7_9PEZI</name>
<dbReference type="AlphaFoldDB" id="A0AAJ0AFH7"/>
<dbReference type="RefSeq" id="XP_060425521.1">
    <property type="nucleotide sequence ID" value="XM_060578064.1"/>
</dbReference>